<evidence type="ECO:0000313" key="2">
    <source>
        <dbReference type="Proteomes" id="UP000663720"/>
    </source>
</evidence>
<name>A0A975GHH8_9BACT</name>
<dbReference type="KEGG" id="dli:dnl_37370"/>
<dbReference type="Proteomes" id="UP000663720">
    <property type="component" value="Chromosome"/>
</dbReference>
<reference evidence="1" key="1">
    <citation type="journal article" date="2021" name="Microb. Physiol.">
        <title>Proteogenomic Insights into the Physiology of Marine, Sulfate-Reducing, Filamentous Desulfonema limicola and Desulfonema magnum.</title>
        <authorList>
            <person name="Schnaars V."/>
            <person name="Wohlbrand L."/>
            <person name="Scheve S."/>
            <person name="Hinrichs C."/>
            <person name="Reinhardt R."/>
            <person name="Rabus R."/>
        </authorList>
    </citation>
    <scope>NUCLEOTIDE SEQUENCE</scope>
    <source>
        <strain evidence="1">5ac10</strain>
    </source>
</reference>
<evidence type="ECO:0000313" key="1">
    <source>
        <dbReference type="EMBL" id="QTA81402.1"/>
    </source>
</evidence>
<dbReference type="RefSeq" id="WP_207687437.1">
    <property type="nucleotide sequence ID" value="NZ_CP061799.1"/>
</dbReference>
<accession>A0A975GHH8</accession>
<proteinExistence type="predicted"/>
<sequence>MAGKIKEIIDSVISKRSNGNPMVAKALETKFIIKGINPGDYSNNSEDDPLVIKKLEDIAKQLGVSL</sequence>
<dbReference type="EMBL" id="CP061799">
    <property type="protein sequence ID" value="QTA81402.1"/>
    <property type="molecule type" value="Genomic_DNA"/>
</dbReference>
<organism evidence="1 2">
    <name type="scientific">Desulfonema limicola</name>
    <dbReference type="NCBI Taxonomy" id="45656"/>
    <lineage>
        <taxon>Bacteria</taxon>
        <taxon>Pseudomonadati</taxon>
        <taxon>Thermodesulfobacteriota</taxon>
        <taxon>Desulfobacteria</taxon>
        <taxon>Desulfobacterales</taxon>
        <taxon>Desulfococcaceae</taxon>
        <taxon>Desulfonema</taxon>
    </lineage>
</organism>
<keyword evidence="2" id="KW-1185">Reference proteome</keyword>
<gene>
    <name evidence="1" type="ORF">dnl_37370</name>
</gene>
<dbReference type="AlphaFoldDB" id="A0A975GHH8"/>
<protein>
    <submittedName>
        <fullName evidence="1">Uncharacterized protein</fullName>
    </submittedName>
</protein>